<dbReference type="InterPro" id="IPR047198">
    <property type="entry name" value="DDP-like_NUDIX"/>
</dbReference>
<dbReference type="InterPro" id="IPR015797">
    <property type="entry name" value="NUDIX_hydrolase-like_dom_sf"/>
</dbReference>
<comment type="cofactor">
    <cofactor evidence="1">
        <name>Mg(2+)</name>
        <dbReference type="ChEBI" id="CHEBI:18420"/>
    </cofactor>
</comment>
<dbReference type="Gene3D" id="3.90.79.10">
    <property type="entry name" value="Nucleoside Triphosphate Pyrophosphohydrolase"/>
    <property type="match status" value="1"/>
</dbReference>
<proteinExistence type="predicted"/>
<dbReference type="OrthoDB" id="2011998at2759"/>
<evidence type="ECO:0000256" key="3">
    <source>
        <dbReference type="ARBA" id="ARBA00022801"/>
    </source>
</evidence>
<dbReference type="GO" id="GO:0034431">
    <property type="term" value="F:bis(5'-adenosyl)-hexaphosphatase activity"/>
    <property type="evidence" value="ECO:0007669"/>
    <property type="project" value="TreeGrafter"/>
</dbReference>
<dbReference type="AlphaFoldDB" id="A0A1Y1URG4"/>
<name>A0A1Y1URG4_9TREE</name>
<keyword evidence="4" id="KW-0460">Magnesium</keyword>
<evidence type="ECO:0000313" key="7">
    <source>
        <dbReference type="Proteomes" id="UP000193218"/>
    </source>
</evidence>
<dbReference type="PANTHER" id="PTHR12629:SF0">
    <property type="entry name" value="DIPHOSPHOINOSITOL-POLYPHOSPHATE DIPHOSPHATASE"/>
    <property type="match status" value="1"/>
</dbReference>
<dbReference type="GO" id="GO:0005634">
    <property type="term" value="C:nucleus"/>
    <property type="evidence" value="ECO:0007669"/>
    <property type="project" value="TreeGrafter"/>
</dbReference>
<protein>
    <submittedName>
        <fullName evidence="6">NUDIX hydrolase domain-like protein</fullName>
    </submittedName>
</protein>
<evidence type="ECO:0000256" key="1">
    <source>
        <dbReference type="ARBA" id="ARBA00001946"/>
    </source>
</evidence>
<evidence type="ECO:0000259" key="5">
    <source>
        <dbReference type="PROSITE" id="PS51462"/>
    </source>
</evidence>
<dbReference type="GO" id="GO:1901911">
    <property type="term" value="P:adenosine 5'-(hexahydrogen pentaphosphate) catabolic process"/>
    <property type="evidence" value="ECO:0007669"/>
    <property type="project" value="TreeGrafter"/>
</dbReference>
<dbReference type="GO" id="GO:0000298">
    <property type="term" value="F:endopolyphosphatase activity"/>
    <property type="evidence" value="ECO:0007669"/>
    <property type="project" value="TreeGrafter"/>
</dbReference>
<dbReference type="GO" id="GO:0071543">
    <property type="term" value="P:diphosphoinositol polyphosphate metabolic process"/>
    <property type="evidence" value="ECO:0007669"/>
    <property type="project" value="TreeGrafter"/>
</dbReference>
<gene>
    <name evidence="6" type="ORF">BD324DRAFT_231866</name>
</gene>
<evidence type="ECO:0000256" key="2">
    <source>
        <dbReference type="ARBA" id="ARBA00022723"/>
    </source>
</evidence>
<dbReference type="GO" id="GO:0008486">
    <property type="term" value="F:diphosphoinositol-polyphosphate diphosphatase activity"/>
    <property type="evidence" value="ECO:0007669"/>
    <property type="project" value="TreeGrafter"/>
</dbReference>
<dbReference type="GeneID" id="33554043"/>
<dbReference type="InterPro" id="IPR020084">
    <property type="entry name" value="NUDIX_hydrolase_CS"/>
</dbReference>
<keyword evidence="2" id="KW-0479">Metal-binding</keyword>
<keyword evidence="3 6" id="KW-0378">Hydrolase</keyword>
<dbReference type="STRING" id="4999.A0A1Y1URG4"/>
<dbReference type="Pfam" id="PF00293">
    <property type="entry name" value="NUDIX"/>
    <property type="match status" value="1"/>
</dbReference>
<dbReference type="InParanoid" id="A0A1Y1URG4"/>
<dbReference type="Proteomes" id="UP000193218">
    <property type="component" value="Unassembled WGS sequence"/>
</dbReference>
<dbReference type="EMBL" id="NBSH01000002">
    <property type="protein sequence ID" value="ORX39745.1"/>
    <property type="molecule type" value="Genomic_DNA"/>
</dbReference>
<dbReference type="GO" id="GO:1901907">
    <property type="term" value="P:diadenosine pentaphosphate catabolic process"/>
    <property type="evidence" value="ECO:0007669"/>
    <property type="project" value="TreeGrafter"/>
</dbReference>
<dbReference type="PROSITE" id="PS00893">
    <property type="entry name" value="NUDIX_BOX"/>
    <property type="match status" value="1"/>
</dbReference>
<dbReference type="FunCoup" id="A0A1Y1URG4">
    <property type="interactions" value="199"/>
</dbReference>
<dbReference type="RefSeq" id="XP_021873530.1">
    <property type="nucleotide sequence ID" value="XM_022012235.1"/>
</dbReference>
<accession>A0A1Y1URG4</accession>
<dbReference type="InterPro" id="IPR000086">
    <property type="entry name" value="NUDIX_hydrolase_dom"/>
</dbReference>
<dbReference type="SUPFAM" id="SSF55811">
    <property type="entry name" value="Nudix"/>
    <property type="match status" value="1"/>
</dbReference>
<evidence type="ECO:0000256" key="4">
    <source>
        <dbReference type="ARBA" id="ARBA00022842"/>
    </source>
</evidence>
<dbReference type="GO" id="GO:0046872">
    <property type="term" value="F:metal ion binding"/>
    <property type="evidence" value="ECO:0007669"/>
    <property type="project" value="UniProtKB-KW"/>
</dbReference>
<keyword evidence="7" id="KW-1185">Reference proteome</keyword>
<organism evidence="6 7">
    <name type="scientific">Kockovaella imperatae</name>
    <dbReference type="NCBI Taxonomy" id="4999"/>
    <lineage>
        <taxon>Eukaryota</taxon>
        <taxon>Fungi</taxon>
        <taxon>Dikarya</taxon>
        <taxon>Basidiomycota</taxon>
        <taxon>Agaricomycotina</taxon>
        <taxon>Tremellomycetes</taxon>
        <taxon>Tremellales</taxon>
        <taxon>Cuniculitremaceae</taxon>
        <taxon>Kockovaella</taxon>
    </lineage>
</organism>
<dbReference type="GO" id="GO:0005737">
    <property type="term" value="C:cytoplasm"/>
    <property type="evidence" value="ECO:0007669"/>
    <property type="project" value="TreeGrafter"/>
</dbReference>
<evidence type="ECO:0000313" key="6">
    <source>
        <dbReference type="EMBL" id="ORX39745.1"/>
    </source>
</evidence>
<comment type="caution">
    <text evidence="6">The sequence shown here is derived from an EMBL/GenBank/DDBJ whole genome shotgun (WGS) entry which is preliminary data.</text>
</comment>
<sequence>MTHSGPRPVAVALVFSPETQRLLMVTSRKHTDMWILPKGGIEHGETSLAAAIRESWEEAGIPKETKGNDETPLLVINLDPEGSKSQRAAKCFVHVVKVSEIAVGEVQSWPESHERRRAWVSLPESLDRIRSWYSDPALYYSDIGRAGIVEGSEAHLRGRKKDQKGVAMELAVRALAKAEGLSIS</sequence>
<dbReference type="GO" id="GO:1901909">
    <property type="term" value="P:diadenosine hexaphosphate catabolic process"/>
    <property type="evidence" value="ECO:0007669"/>
    <property type="project" value="TreeGrafter"/>
</dbReference>
<dbReference type="CDD" id="cd04666">
    <property type="entry name" value="NUDIX_DIPP2_like_Nudt4"/>
    <property type="match status" value="1"/>
</dbReference>
<dbReference type="PANTHER" id="PTHR12629">
    <property type="entry name" value="DIPHOSPHOINOSITOL POLYPHOSPHATE PHOSPHOHYDROLASE"/>
    <property type="match status" value="1"/>
</dbReference>
<dbReference type="GO" id="GO:0034432">
    <property type="term" value="F:bis(5'-adenosyl)-pentaphosphatase activity"/>
    <property type="evidence" value="ECO:0007669"/>
    <property type="project" value="TreeGrafter"/>
</dbReference>
<reference evidence="6 7" key="1">
    <citation type="submission" date="2017-03" db="EMBL/GenBank/DDBJ databases">
        <title>Widespread Adenine N6-methylation of Active Genes in Fungi.</title>
        <authorList>
            <consortium name="DOE Joint Genome Institute"/>
            <person name="Mondo S.J."/>
            <person name="Dannebaum R.O."/>
            <person name="Kuo R.C."/>
            <person name="Louie K.B."/>
            <person name="Bewick A.J."/>
            <person name="Labutti K."/>
            <person name="Haridas S."/>
            <person name="Kuo A."/>
            <person name="Salamov A."/>
            <person name="Ahrendt S.R."/>
            <person name="Lau R."/>
            <person name="Bowen B.P."/>
            <person name="Lipzen A."/>
            <person name="Sullivan W."/>
            <person name="Andreopoulos W.B."/>
            <person name="Clum A."/>
            <person name="Lindquist E."/>
            <person name="Daum C."/>
            <person name="Northen T.R."/>
            <person name="Ramamoorthy G."/>
            <person name="Schmitz R.J."/>
            <person name="Gryganskyi A."/>
            <person name="Culley D."/>
            <person name="Magnuson J."/>
            <person name="James T.Y."/>
            <person name="O'Malley M.A."/>
            <person name="Stajich J.E."/>
            <person name="Spatafora J.W."/>
            <person name="Visel A."/>
            <person name="Grigoriev I.V."/>
        </authorList>
    </citation>
    <scope>NUCLEOTIDE SEQUENCE [LARGE SCALE GENOMIC DNA]</scope>
    <source>
        <strain evidence="6 7">NRRL Y-17943</strain>
    </source>
</reference>
<feature type="domain" description="Nudix hydrolase" evidence="5">
    <location>
        <begin position="5"/>
        <end position="142"/>
    </location>
</feature>
<dbReference type="PROSITE" id="PS51462">
    <property type="entry name" value="NUDIX"/>
    <property type="match status" value="1"/>
</dbReference>